<evidence type="ECO:0000256" key="1">
    <source>
        <dbReference type="SAM" id="Phobius"/>
    </source>
</evidence>
<gene>
    <name evidence="2" type="ORF">E6C60_0631</name>
</gene>
<feature type="transmembrane region" description="Helical" evidence="1">
    <location>
        <begin position="21"/>
        <end position="38"/>
    </location>
</feature>
<name>A0A4P8XGT5_9BACL</name>
<sequence>MKRLQKKTREFERIMWFNGQESGFFAIFVVIIIVRFASTEYYNIVKCNIVNRVNRTMLTKREILKCMFVPFN</sequence>
<dbReference type="EMBL" id="CP040396">
    <property type="protein sequence ID" value="QCT01353.1"/>
    <property type="molecule type" value="Genomic_DNA"/>
</dbReference>
<keyword evidence="1" id="KW-0812">Transmembrane</keyword>
<evidence type="ECO:0000313" key="3">
    <source>
        <dbReference type="Proteomes" id="UP000300879"/>
    </source>
</evidence>
<keyword evidence="1" id="KW-1133">Transmembrane helix</keyword>
<dbReference type="AlphaFoldDB" id="A0A4P8XGT5"/>
<keyword evidence="3" id="KW-1185">Reference proteome</keyword>
<reference evidence="2 3" key="1">
    <citation type="submission" date="2019-05" db="EMBL/GenBank/DDBJ databases">
        <authorList>
            <person name="Chen C."/>
        </authorList>
    </citation>
    <scope>NUCLEOTIDE SEQUENCE [LARGE SCALE GENOMIC DNA]</scope>
    <source>
        <strain evidence="2 3">HB172198</strain>
    </source>
</reference>
<organism evidence="2 3">
    <name type="scientific">Paenibacillus algicola</name>
    <dbReference type="NCBI Taxonomy" id="2565926"/>
    <lineage>
        <taxon>Bacteria</taxon>
        <taxon>Bacillati</taxon>
        <taxon>Bacillota</taxon>
        <taxon>Bacilli</taxon>
        <taxon>Bacillales</taxon>
        <taxon>Paenibacillaceae</taxon>
        <taxon>Paenibacillus</taxon>
    </lineage>
</organism>
<accession>A0A4P8XGT5</accession>
<dbReference type="Proteomes" id="UP000300879">
    <property type="component" value="Chromosome"/>
</dbReference>
<proteinExistence type="predicted"/>
<keyword evidence="1" id="KW-0472">Membrane</keyword>
<protein>
    <submittedName>
        <fullName evidence="2">Uncharacterized protein</fullName>
    </submittedName>
</protein>
<dbReference type="KEGG" id="palo:E6C60_0631"/>
<evidence type="ECO:0000313" key="2">
    <source>
        <dbReference type="EMBL" id="QCT01353.1"/>
    </source>
</evidence>